<evidence type="ECO:0000313" key="1">
    <source>
        <dbReference type="EMBL" id="MBA0744138.1"/>
    </source>
</evidence>
<proteinExistence type="predicted"/>
<accession>A0A7J9C6V0</accession>
<gene>
    <name evidence="1" type="ORF">Gogos_006775</name>
</gene>
<feature type="non-terminal residue" evidence="1">
    <location>
        <position position="1"/>
    </location>
</feature>
<name>A0A7J9C6V0_GOSGO</name>
<dbReference type="Proteomes" id="UP000593579">
    <property type="component" value="Unassembled WGS sequence"/>
</dbReference>
<evidence type="ECO:0000313" key="2">
    <source>
        <dbReference type="Proteomes" id="UP000593579"/>
    </source>
</evidence>
<dbReference type="AlphaFoldDB" id="A0A7J9C6V0"/>
<dbReference type="EMBL" id="JABEZY010000008">
    <property type="protein sequence ID" value="MBA0744138.1"/>
    <property type="molecule type" value="Genomic_DNA"/>
</dbReference>
<keyword evidence="2" id="KW-1185">Reference proteome</keyword>
<protein>
    <submittedName>
        <fullName evidence="1">Uncharacterized protein</fullName>
    </submittedName>
</protein>
<sequence length="155" mass="16460">KKEKVASEERTALVFTTKRRTRVFGAHLQGRAAVAATACGSSLDSIPPSVITLILAGFHFAANPLDSRLKICQFLQLANIIIIDGVGRLAIQMESTTENGGGCEVEAACEEGLLGQSYVVPVSTQEKERGGAEGNNGQNCSCIEKLQIILSFHGN</sequence>
<organism evidence="1 2">
    <name type="scientific">Gossypium gossypioides</name>
    <name type="common">Mexican cotton</name>
    <name type="synonym">Selera gossypioides</name>
    <dbReference type="NCBI Taxonomy" id="34282"/>
    <lineage>
        <taxon>Eukaryota</taxon>
        <taxon>Viridiplantae</taxon>
        <taxon>Streptophyta</taxon>
        <taxon>Embryophyta</taxon>
        <taxon>Tracheophyta</taxon>
        <taxon>Spermatophyta</taxon>
        <taxon>Magnoliopsida</taxon>
        <taxon>eudicotyledons</taxon>
        <taxon>Gunneridae</taxon>
        <taxon>Pentapetalae</taxon>
        <taxon>rosids</taxon>
        <taxon>malvids</taxon>
        <taxon>Malvales</taxon>
        <taxon>Malvaceae</taxon>
        <taxon>Malvoideae</taxon>
        <taxon>Gossypium</taxon>
    </lineage>
</organism>
<comment type="caution">
    <text evidence="1">The sequence shown here is derived from an EMBL/GenBank/DDBJ whole genome shotgun (WGS) entry which is preliminary data.</text>
</comment>
<reference evidence="1 2" key="1">
    <citation type="journal article" date="2019" name="Genome Biol. Evol.">
        <title>Insights into the evolution of the New World diploid cottons (Gossypium, subgenus Houzingenia) based on genome sequencing.</title>
        <authorList>
            <person name="Grover C.E."/>
            <person name="Arick M.A. 2nd"/>
            <person name="Thrash A."/>
            <person name="Conover J.L."/>
            <person name="Sanders W.S."/>
            <person name="Peterson D.G."/>
            <person name="Frelichowski J.E."/>
            <person name="Scheffler J.A."/>
            <person name="Scheffler B.E."/>
            <person name="Wendel J.F."/>
        </authorList>
    </citation>
    <scope>NUCLEOTIDE SEQUENCE [LARGE SCALE GENOMIC DNA]</scope>
    <source>
        <strain evidence="1">5</strain>
        <tissue evidence="1">Leaf</tissue>
    </source>
</reference>